<reference evidence="2 3" key="1">
    <citation type="submission" date="2024-04" db="EMBL/GenBank/DDBJ databases">
        <title>Phyllosticta paracitricarpa is synonymous to the EU quarantine fungus P. citricarpa based on phylogenomic analyses.</title>
        <authorList>
            <consortium name="Lawrence Berkeley National Laboratory"/>
            <person name="Van Ingen-Buijs V.A."/>
            <person name="Van Westerhoven A.C."/>
            <person name="Haridas S."/>
            <person name="Skiadas P."/>
            <person name="Martin F."/>
            <person name="Groenewald J.Z."/>
            <person name="Crous P.W."/>
            <person name="Seidl M.F."/>
        </authorList>
    </citation>
    <scope>NUCLEOTIDE SEQUENCE [LARGE SCALE GENOMIC DNA]</scope>
    <source>
        <strain evidence="2 3">CBS 123374</strain>
    </source>
</reference>
<proteinExistence type="predicted"/>
<evidence type="ECO:0000313" key="2">
    <source>
        <dbReference type="EMBL" id="KAK8230539.1"/>
    </source>
</evidence>
<comment type="caution">
    <text evidence="2">The sequence shown here is derived from an EMBL/GenBank/DDBJ whole genome shotgun (WGS) entry which is preliminary data.</text>
</comment>
<protein>
    <submittedName>
        <fullName evidence="2">Uncharacterized protein</fullName>
    </submittedName>
</protein>
<evidence type="ECO:0000256" key="1">
    <source>
        <dbReference type="SAM" id="MobiDB-lite"/>
    </source>
</evidence>
<feature type="region of interest" description="Disordered" evidence="1">
    <location>
        <begin position="232"/>
        <end position="266"/>
    </location>
</feature>
<name>A0ABR1YIH4_9PEZI</name>
<dbReference type="Proteomes" id="UP001492380">
    <property type="component" value="Unassembled WGS sequence"/>
</dbReference>
<evidence type="ECO:0000313" key="3">
    <source>
        <dbReference type="Proteomes" id="UP001492380"/>
    </source>
</evidence>
<gene>
    <name evidence="2" type="ORF">HDK90DRAFT_324837</name>
</gene>
<organism evidence="2 3">
    <name type="scientific">Phyllosticta capitalensis</name>
    <dbReference type="NCBI Taxonomy" id="121624"/>
    <lineage>
        <taxon>Eukaryota</taxon>
        <taxon>Fungi</taxon>
        <taxon>Dikarya</taxon>
        <taxon>Ascomycota</taxon>
        <taxon>Pezizomycotina</taxon>
        <taxon>Dothideomycetes</taxon>
        <taxon>Dothideomycetes incertae sedis</taxon>
        <taxon>Botryosphaeriales</taxon>
        <taxon>Phyllostictaceae</taxon>
        <taxon>Phyllosticta</taxon>
    </lineage>
</organism>
<sequence length="266" mass="28768">MLATTVSTRPEMCNQLRRSHVEHRVALLRPHQCPRAHAQTFLISRLFPAPTGAVRYRVQNSVGDSALASTATFGKRTSVCLRNGKGTDCAPPATESEGTGGQAQRAADAWQSVGCAKQTVFSEQRTRPTIHANPKHCMPLRVACLPPPICIFFLFAPHKDQQAVVGSYVSVVHLAGSRRLVVHLPQPPPQSDPLPLHLSAWYVGHGGFAAWGGAAPCHFPLPVNPGPPIDSTGIWGPERSRTRRPTGVATKRDPLATERGGAHRYN</sequence>
<accession>A0ABR1YIH4</accession>
<keyword evidence="3" id="KW-1185">Reference proteome</keyword>
<dbReference type="EMBL" id="JBBWRZ010000008">
    <property type="protein sequence ID" value="KAK8230539.1"/>
    <property type="molecule type" value="Genomic_DNA"/>
</dbReference>